<feature type="domain" description="RanBP2-type" evidence="10">
    <location>
        <begin position="458"/>
        <end position="485"/>
    </location>
</feature>
<reference evidence="12" key="1">
    <citation type="journal article" date="2018" name="Nat. Microbiol.">
        <title>Leveraging single-cell genomics to expand the fungal tree of life.</title>
        <authorList>
            <person name="Ahrendt S.R."/>
            <person name="Quandt C.A."/>
            <person name="Ciobanu D."/>
            <person name="Clum A."/>
            <person name="Salamov A."/>
            <person name="Andreopoulos B."/>
            <person name="Cheng J.F."/>
            <person name="Woyke T."/>
            <person name="Pelin A."/>
            <person name="Henrissat B."/>
            <person name="Reynolds N.K."/>
            <person name="Benny G.L."/>
            <person name="Smith M.E."/>
            <person name="James T.Y."/>
            <person name="Grigoriev I.V."/>
        </authorList>
    </citation>
    <scope>NUCLEOTIDE SEQUENCE [LARGE SCALE GENOMIC DNA]</scope>
</reference>
<dbReference type="InterPro" id="IPR035979">
    <property type="entry name" value="RBD_domain_sf"/>
</dbReference>
<feature type="non-terminal residue" evidence="11">
    <location>
        <position position="485"/>
    </location>
</feature>
<dbReference type="PANTHER" id="PTHR23044">
    <property type="entry name" value="3'-5' EXONUCLEASE ERI1-RELATED"/>
    <property type="match status" value="1"/>
</dbReference>
<dbReference type="SUPFAM" id="SSF53098">
    <property type="entry name" value="Ribonuclease H-like"/>
    <property type="match status" value="1"/>
</dbReference>
<name>A0A4P9WGM8_9FUNG</name>
<dbReference type="PROSITE" id="PS50199">
    <property type="entry name" value="ZF_RANBP2_2"/>
    <property type="match status" value="3"/>
</dbReference>
<evidence type="ECO:0000313" key="12">
    <source>
        <dbReference type="Proteomes" id="UP000269721"/>
    </source>
</evidence>
<organism evidence="11 12">
    <name type="scientific">Blyttiomyces helicus</name>
    <dbReference type="NCBI Taxonomy" id="388810"/>
    <lineage>
        <taxon>Eukaryota</taxon>
        <taxon>Fungi</taxon>
        <taxon>Fungi incertae sedis</taxon>
        <taxon>Chytridiomycota</taxon>
        <taxon>Chytridiomycota incertae sedis</taxon>
        <taxon>Chytridiomycetes</taxon>
        <taxon>Chytridiomycetes incertae sedis</taxon>
        <taxon>Blyttiomyces</taxon>
    </lineage>
</organism>
<dbReference type="SMART" id="SM00479">
    <property type="entry name" value="EXOIII"/>
    <property type="match status" value="1"/>
</dbReference>
<dbReference type="SMART" id="SM00547">
    <property type="entry name" value="ZnF_RBZ"/>
    <property type="match status" value="3"/>
</dbReference>
<dbReference type="PROSITE" id="PS01358">
    <property type="entry name" value="ZF_RANBP2_1"/>
    <property type="match status" value="3"/>
</dbReference>
<keyword evidence="5" id="KW-0862">Zinc</keyword>
<evidence type="ECO:0000256" key="1">
    <source>
        <dbReference type="ARBA" id="ARBA00022722"/>
    </source>
</evidence>
<dbReference type="Pfam" id="PF00929">
    <property type="entry name" value="RNase_T"/>
    <property type="match status" value="1"/>
</dbReference>
<keyword evidence="6" id="KW-0269">Exonuclease</keyword>
<evidence type="ECO:0000256" key="2">
    <source>
        <dbReference type="ARBA" id="ARBA00022723"/>
    </source>
</evidence>
<dbReference type="Gene3D" id="3.30.70.330">
    <property type="match status" value="1"/>
</dbReference>
<dbReference type="GO" id="GO:0003723">
    <property type="term" value="F:RNA binding"/>
    <property type="evidence" value="ECO:0007669"/>
    <property type="project" value="UniProtKB-UniRule"/>
</dbReference>
<dbReference type="InterPro" id="IPR001876">
    <property type="entry name" value="Znf_RanBP2"/>
</dbReference>
<dbReference type="InterPro" id="IPR036397">
    <property type="entry name" value="RNaseH_sf"/>
</dbReference>
<dbReference type="CDD" id="cd06133">
    <property type="entry name" value="ERI-1_3'hExo_like"/>
    <property type="match status" value="1"/>
</dbReference>
<dbReference type="AlphaFoldDB" id="A0A4P9WGM8"/>
<sequence length="485" mass="53492">PYDFLVALDMETTCDESYANRSDVKVPRDHAEVIELSFAVVSVQQHQAVHQQQFYVKPEKSVLTPFATAFTGITQAQLDTAELLKVALANLDSFIQTHFISQEKRFCFVVLGESDLRYQLTREAREKGITLPSYFNTFYDIVQEVASWTRLFDGGARRPPLQKSALLSLCNTLGVSHEGRLNSALDDAASISRVTVALLDNVEQWLATLTDPLPETTKVPLTSAIDLAKQLNDFHSTQSKIVHLGGLPHKSIYSDVETWVGLAGVQPASLWMNRNMEGRADGTGYAVFRSHEDAKACLALNHRILGDRTIQISPATEATFEASADDRIPYPVRFISADMKPGDWMCPGCSYHNFASRRSCFKCHTNNPSPSAAFPVNATMMSQTLKPGDWICPNPQCKFQNFAARLECMRCRGRKPAMGMGMNMGMNMGGYGGYGAPPRAQGISAKPGGRGGRGGGDRPGDWSCPNDACRYHNYASRTECYRCGT</sequence>
<dbReference type="PANTHER" id="PTHR23044:SF61">
    <property type="entry name" value="3'-5' EXORIBONUCLEASE 1-RELATED"/>
    <property type="match status" value="1"/>
</dbReference>
<keyword evidence="4" id="KW-0378">Hydrolase</keyword>
<dbReference type="OrthoDB" id="448399at2759"/>
<dbReference type="SUPFAM" id="SSF54928">
    <property type="entry name" value="RNA-binding domain, RBD"/>
    <property type="match status" value="1"/>
</dbReference>
<dbReference type="InterPro" id="IPR013520">
    <property type="entry name" value="Ribonucl_H"/>
</dbReference>
<dbReference type="InterPro" id="IPR012677">
    <property type="entry name" value="Nucleotide-bd_a/b_plait_sf"/>
</dbReference>
<dbReference type="SMART" id="SM00360">
    <property type="entry name" value="RRM"/>
    <property type="match status" value="1"/>
</dbReference>
<keyword evidence="3 8" id="KW-0863">Zinc-finger</keyword>
<evidence type="ECO:0000313" key="11">
    <source>
        <dbReference type="EMBL" id="RKO91961.1"/>
    </source>
</evidence>
<evidence type="ECO:0000259" key="9">
    <source>
        <dbReference type="PROSITE" id="PS50102"/>
    </source>
</evidence>
<keyword evidence="2" id="KW-0479">Metal-binding</keyword>
<keyword evidence="7" id="KW-0694">RNA-binding</keyword>
<evidence type="ECO:0000256" key="8">
    <source>
        <dbReference type="PROSITE-ProRule" id="PRU00322"/>
    </source>
</evidence>
<dbReference type="GO" id="GO:0000175">
    <property type="term" value="F:3'-5'-RNA exonuclease activity"/>
    <property type="evidence" value="ECO:0007669"/>
    <property type="project" value="InterPro"/>
</dbReference>
<dbReference type="InterPro" id="IPR012337">
    <property type="entry name" value="RNaseH-like_sf"/>
</dbReference>
<keyword evidence="1" id="KW-0540">Nuclease</keyword>
<dbReference type="Gene3D" id="3.30.420.10">
    <property type="entry name" value="Ribonuclease H-like superfamily/Ribonuclease H"/>
    <property type="match status" value="1"/>
</dbReference>
<dbReference type="InterPro" id="IPR051274">
    <property type="entry name" value="3-5_Exoribonuclease"/>
</dbReference>
<dbReference type="InterPro" id="IPR036443">
    <property type="entry name" value="Znf_RanBP2_sf"/>
</dbReference>
<feature type="domain" description="RRM" evidence="9">
    <location>
        <begin position="240"/>
        <end position="317"/>
    </location>
</feature>
<evidence type="ECO:0000256" key="7">
    <source>
        <dbReference type="PROSITE-ProRule" id="PRU00176"/>
    </source>
</evidence>
<evidence type="ECO:0000256" key="3">
    <source>
        <dbReference type="ARBA" id="ARBA00022771"/>
    </source>
</evidence>
<dbReference type="InterPro" id="IPR000504">
    <property type="entry name" value="RRM_dom"/>
</dbReference>
<evidence type="ECO:0000259" key="10">
    <source>
        <dbReference type="PROSITE" id="PS50199"/>
    </source>
</evidence>
<dbReference type="InterPro" id="IPR047201">
    <property type="entry name" value="ERI-1_3'hExo-like"/>
</dbReference>
<keyword evidence="12" id="KW-1185">Reference proteome</keyword>
<protein>
    <submittedName>
        <fullName evidence="11">Ribonuclease H-like domain-containing protein</fullName>
    </submittedName>
</protein>
<feature type="non-terminal residue" evidence="11">
    <location>
        <position position="1"/>
    </location>
</feature>
<dbReference type="PROSITE" id="PS50102">
    <property type="entry name" value="RRM"/>
    <property type="match status" value="1"/>
</dbReference>
<dbReference type="GO" id="GO:0008270">
    <property type="term" value="F:zinc ion binding"/>
    <property type="evidence" value="ECO:0007669"/>
    <property type="project" value="UniProtKB-KW"/>
</dbReference>
<accession>A0A4P9WGM8</accession>
<gene>
    <name evidence="11" type="ORF">BDK51DRAFT_14097</name>
</gene>
<evidence type="ECO:0000256" key="5">
    <source>
        <dbReference type="ARBA" id="ARBA00022833"/>
    </source>
</evidence>
<dbReference type="Gene3D" id="4.10.1060.10">
    <property type="entry name" value="Zinc finger, RanBP2-type"/>
    <property type="match status" value="3"/>
</dbReference>
<dbReference type="EMBL" id="KZ994826">
    <property type="protein sequence ID" value="RKO91961.1"/>
    <property type="molecule type" value="Genomic_DNA"/>
</dbReference>
<evidence type="ECO:0000256" key="4">
    <source>
        <dbReference type="ARBA" id="ARBA00022801"/>
    </source>
</evidence>
<dbReference type="Pfam" id="PF00641">
    <property type="entry name" value="Zn_ribbon_RanBP"/>
    <property type="match status" value="3"/>
</dbReference>
<feature type="domain" description="RanBP2-type" evidence="10">
    <location>
        <begin position="386"/>
        <end position="417"/>
    </location>
</feature>
<dbReference type="Proteomes" id="UP000269721">
    <property type="component" value="Unassembled WGS sequence"/>
</dbReference>
<evidence type="ECO:0000256" key="6">
    <source>
        <dbReference type="ARBA" id="ARBA00022839"/>
    </source>
</evidence>
<dbReference type="SUPFAM" id="SSF90209">
    <property type="entry name" value="Ran binding protein zinc finger-like"/>
    <property type="match status" value="3"/>
</dbReference>
<proteinExistence type="predicted"/>
<feature type="domain" description="RanBP2-type" evidence="10">
    <location>
        <begin position="340"/>
        <end position="369"/>
    </location>
</feature>